<dbReference type="FunFam" id="2.70.70.10:FF:000006">
    <property type="entry name" value="M23 family peptidase"/>
    <property type="match status" value="1"/>
</dbReference>
<dbReference type="Gene3D" id="2.70.70.10">
    <property type="entry name" value="Glucose Permease (Domain IIA)"/>
    <property type="match status" value="1"/>
</dbReference>
<gene>
    <name evidence="3" type="ORF">WL1483_1328</name>
</gene>
<dbReference type="SUPFAM" id="SSF51261">
    <property type="entry name" value="Duplicated hybrid motif"/>
    <property type="match status" value="1"/>
</dbReference>
<dbReference type="InterPro" id="IPR016047">
    <property type="entry name" value="M23ase_b-sheet_dom"/>
</dbReference>
<dbReference type="KEGG" id="asr:WL1483_1328"/>
<accession>A0A0S2SGA9</accession>
<proteinExistence type="predicted"/>
<name>A0A0S2SGA9_9GAMM</name>
<dbReference type="Pfam" id="PF01551">
    <property type="entry name" value="Peptidase_M23"/>
    <property type="match status" value="1"/>
</dbReference>
<dbReference type="PANTHER" id="PTHR21666:SF291">
    <property type="entry name" value="STAGE II SPORULATION PROTEIN Q"/>
    <property type="match status" value="1"/>
</dbReference>
<dbReference type="PATRIC" id="fig|652.5.peg.3453"/>
<feature type="domain" description="M23ase beta-sheet core" evidence="2">
    <location>
        <begin position="197"/>
        <end position="292"/>
    </location>
</feature>
<dbReference type="Proteomes" id="UP000058114">
    <property type="component" value="Chromosome"/>
</dbReference>
<evidence type="ECO:0000313" key="3">
    <source>
        <dbReference type="EMBL" id="ALP40747.1"/>
    </source>
</evidence>
<reference evidence="3 4" key="2">
    <citation type="journal article" date="2016" name="Genome Announc.">
        <title>Complete Genome Sequence of the Highly Virulent Aeromonas schubertii Strain WL1483, Isolated from Diseased Snakehead Fish (Channa argus) in China.</title>
        <authorList>
            <person name="Liu L."/>
            <person name="Li N."/>
            <person name="Zhang D."/>
            <person name="Fu X."/>
            <person name="Shi C."/>
            <person name="Lin Q."/>
            <person name="Hao G."/>
        </authorList>
    </citation>
    <scope>NUCLEOTIDE SEQUENCE [LARGE SCALE GENOMIC DNA]</scope>
    <source>
        <strain evidence="3 4">WL1483</strain>
    </source>
</reference>
<protein>
    <submittedName>
        <fullName evidence="3">M23/M37 peptidase domain-containing protein</fullName>
    </submittedName>
</protein>
<dbReference type="AlphaFoldDB" id="A0A0S2SGA9"/>
<keyword evidence="1" id="KW-1133">Transmembrane helix</keyword>
<dbReference type="InterPro" id="IPR011055">
    <property type="entry name" value="Dup_hybrid_motif"/>
</dbReference>
<feature type="transmembrane region" description="Helical" evidence="1">
    <location>
        <begin position="20"/>
        <end position="41"/>
    </location>
</feature>
<evidence type="ECO:0000259" key="2">
    <source>
        <dbReference type="Pfam" id="PF01551"/>
    </source>
</evidence>
<dbReference type="GO" id="GO:0004222">
    <property type="term" value="F:metalloendopeptidase activity"/>
    <property type="evidence" value="ECO:0007669"/>
    <property type="project" value="TreeGrafter"/>
</dbReference>
<reference evidence="4" key="1">
    <citation type="submission" date="2015-10" db="EMBL/GenBank/DDBJ databases">
        <title>Complete Genome Sequence of Aeromonas schubertii strain WL1483.</title>
        <authorList>
            <person name="Liu L."/>
        </authorList>
    </citation>
    <scope>NUCLEOTIDE SEQUENCE [LARGE SCALE GENOMIC DNA]</scope>
    <source>
        <strain evidence="4">WL1483</strain>
    </source>
</reference>
<organism evidence="3 4">
    <name type="scientific">Aeromonas schubertii</name>
    <dbReference type="NCBI Taxonomy" id="652"/>
    <lineage>
        <taxon>Bacteria</taxon>
        <taxon>Pseudomonadati</taxon>
        <taxon>Pseudomonadota</taxon>
        <taxon>Gammaproteobacteria</taxon>
        <taxon>Aeromonadales</taxon>
        <taxon>Aeromonadaceae</taxon>
        <taxon>Aeromonas</taxon>
    </lineage>
</organism>
<keyword evidence="1" id="KW-0812">Transmembrane</keyword>
<dbReference type="EMBL" id="CP013067">
    <property type="protein sequence ID" value="ALP40747.1"/>
    <property type="molecule type" value="Genomic_DNA"/>
</dbReference>
<evidence type="ECO:0000256" key="1">
    <source>
        <dbReference type="SAM" id="Phobius"/>
    </source>
</evidence>
<dbReference type="CDD" id="cd12797">
    <property type="entry name" value="M23_peptidase"/>
    <property type="match status" value="1"/>
</dbReference>
<dbReference type="InterPro" id="IPR050570">
    <property type="entry name" value="Cell_wall_metabolism_enzyme"/>
</dbReference>
<evidence type="ECO:0000313" key="4">
    <source>
        <dbReference type="Proteomes" id="UP000058114"/>
    </source>
</evidence>
<sequence>MSLTLILNGKRRRRLHIPRWHLLGIGTLLLCLTGSGGWLTWSHWQSKIASLEMALDLAQQQSEATAEEASRQQLAMLAAQVGTMQAQLGRLNALGERLTEEAELDPDEFNFSEAPPMGGPSYDPDLEVGLNELQESMKNLSYQLGNREEQLAVLESFVMNHNIVDKGLIDGTPVAGRRAWVSSGFGGRVDPFNGRAKMHKGIDFRGKTGTPILASGPGVVSWSGRHPEFGIMIEISHGNGLVTRYAHNSKALVQVGTLVDKGQKIALIGRTGRATGVHLHYEVLKDGRQVNPSRYMTVKRG</sequence>
<keyword evidence="1" id="KW-0472">Membrane</keyword>
<dbReference type="PANTHER" id="PTHR21666">
    <property type="entry name" value="PEPTIDASE-RELATED"/>
    <property type="match status" value="1"/>
</dbReference>
<dbReference type="RefSeq" id="WP_060587258.1">
    <property type="nucleotide sequence ID" value="NZ_CP013067.1"/>
</dbReference>